<dbReference type="RefSeq" id="WP_056956487.1">
    <property type="nucleotide sequence ID" value="NZ_AZFJ01000040.1"/>
</dbReference>
<dbReference type="EMBL" id="AZFJ01000040">
    <property type="protein sequence ID" value="KRL86660.1"/>
    <property type="molecule type" value="Genomic_DNA"/>
</dbReference>
<evidence type="ECO:0000313" key="4">
    <source>
        <dbReference type="Proteomes" id="UP000051922"/>
    </source>
</evidence>
<organism evidence="3 4">
    <name type="scientific">Lacticaseibacillus pantheris DSM 15945 = JCM 12539 = NBRC 106106</name>
    <dbReference type="NCBI Taxonomy" id="1423783"/>
    <lineage>
        <taxon>Bacteria</taxon>
        <taxon>Bacillati</taxon>
        <taxon>Bacillota</taxon>
        <taxon>Bacilli</taxon>
        <taxon>Lactobacillales</taxon>
        <taxon>Lactobacillaceae</taxon>
        <taxon>Lacticaseibacillus</taxon>
    </lineage>
</organism>
<dbReference type="GO" id="GO:0016020">
    <property type="term" value="C:membrane"/>
    <property type="evidence" value="ECO:0007669"/>
    <property type="project" value="TreeGrafter"/>
</dbReference>
<dbReference type="InterPro" id="IPR000073">
    <property type="entry name" value="AB_hydrolase_1"/>
</dbReference>
<gene>
    <name evidence="3" type="ORF">FC50_GL000624</name>
</gene>
<name>A0A0R1U255_9LACO</name>
<dbReference type="Gene3D" id="3.40.50.1820">
    <property type="entry name" value="alpha/beta hydrolase"/>
    <property type="match status" value="2"/>
</dbReference>
<sequence length="219" mass="24489">MYITVNHTTLYYTQHGSGRPLILLHGNGASHTSFAQLIPQLAQRFTVYAVDTRDHGQSSTTDYISYQLMATDLEQFIETLHLNNPTVIGVGDGGISALLVAAHRPQLIHRLVLAGVHTQPRDLRLQKRLRLAADYLSRPRKKLGLQMWGPHITRRELAAVEAPTLVLAGAQDDIHLRAVRRLASGIPDAHLRLVPRATHTSYIDDTDTFYHLIRAFINA</sequence>
<dbReference type="AlphaFoldDB" id="A0A0R1U255"/>
<dbReference type="PATRIC" id="fig|1423783.4.peg.645"/>
<feature type="domain" description="AB hydrolase-1" evidence="2">
    <location>
        <begin position="20"/>
        <end position="122"/>
    </location>
</feature>
<dbReference type="Proteomes" id="UP000051922">
    <property type="component" value="Unassembled WGS sequence"/>
</dbReference>
<dbReference type="PANTHER" id="PTHR43798:SF31">
    <property type="entry name" value="AB HYDROLASE SUPERFAMILY PROTEIN YCLE"/>
    <property type="match status" value="1"/>
</dbReference>
<proteinExistence type="predicted"/>
<dbReference type="OrthoDB" id="252464at2"/>
<keyword evidence="4" id="KW-1185">Reference proteome</keyword>
<keyword evidence="1 3" id="KW-0378">Hydrolase</keyword>
<evidence type="ECO:0000313" key="3">
    <source>
        <dbReference type="EMBL" id="KRL86660.1"/>
    </source>
</evidence>
<accession>A0A0R1U255</accession>
<dbReference type="STRING" id="1423783.FC50_GL000624"/>
<protein>
    <submittedName>
        <fullName evidence="3">Alpha beta superfamily hydrolase</fullName>
    </submittedName>
</protein>
<evidence type="ECO:0000256" key="1">
    <source>
        <dbReference type="ARBA" id="ARBA00022801"/>
    </source>
</evidence>
<dbReference type="InterPro" id="IPR029058">
    <property type="entry name" value="AB_hydrolase_fold"/>
</dbReference>
<comment type="caution">
    <text evidence="3">The sequence shown here is derived from an EMBL/GenBank/DDBJ whole genome shotgun (WGS) entry which is preliminary data.</text>
</comment>
<dbReference type="Pfam" id="PF00561">
    <property type="entry name" value="Abhydrolase_1"/>
    <property type="match status" value="1"/>
</dbReference>
<dbReference type="SUPFAM" id="SSF53474">
    <property type="entry name" value="alpha/beta-Hydrolases"/>
    <property type="match status" value="1"/>
</dbReference>
<dbReference type="GO" id="GO:0016787">
    <property type="term" value="F:hydrolase activity"/>
    <property type="evidence" value="ECO:0007669"/>
    <property type="project" value="UniProtKB-KW"/>
</dbReference>
<dbReference type="PANTHER" id="PTHR43798">
    <property type="entry name" value="MONOACYLGLYCEROL LIPASE"/>
    <property type="match status" value="1"/>
</dbReference>
<reference evidence="3 4" key="1">
    <citation type="journal article" date="2015" name="Genome Announc.">
        <title>Expanding the biotechnology potential of lactobacilli through comparative genomics of 213 strains and associated genera.</title>
        <authorList>
            <person name="Sun Z."/>
            <person name="Harris H.M."/>
            <person name="McCann A."/>
            <person name="Guo C."/>
            <person name="Argimon S."/>
            <person name="Zhang W."/>
            <person name="Yang X."/>
            <person name="Jeffery I.B."/>
            <person name="Cooney J.C."/>
            <person name="Kagawa T.F."/>
            <person name="Liu W."/>
            <person name="Song Y."/>
            <person name="Salvetti E."/>
            <person name="Wrobel A."/>
            <person name="Rasinkangas P."/>
            <person name="Parkhill J."/>
            <person name="Rea M.C."/>
            <person name="O'Sullivan O."/>
            <person name="Ritari J."/>
            <person name="Douillard F.P."/>
            <person name="Paul Ross R."/>
            <person name="Yang R."/>
            <person name="Briner A.E."/>
            <person name="Felis G.E."/>
            <person name="de Vos W.M."/>
            <person name="Barrangou R."/>
            <person name="Klaenhammer T.R."/>
            <person name="Caufield P.W."/>
            <person name="Cui Y."/>
            <person name="Zhang H."/>
            <person name="O'Toole P.W."/>
        </authorList>
    </citation>
    <scope>NUCLEOTIDE SEQUENCE [LARGE SCALE GENOMIC DNA]</scope>
    <source>
        <strain evidence="3 4">DSM 15945</strain>
    </source>
</reference>
<dbReference type="InterPro" id="IPR050266">
    <property type="entry name" value="AB_hydrolase_sf"/>
</dbReference>
<evidence type="ECO:0000259" key="2">
    <source>
        <dbReference type="Pfam" id="PF00561"/>
    </source>
</evidence>